<gene>
    <name evidence="4" type="ORF">PL9214260001</name>
</gene>
<dbReference type="Pfam" id="PF00211">
    <property type="entry name" value="Guanylate_cyc"/>
    <property type="match status" value="1"/>
</dbReference>
<keyword evidence="2" id="KW-0472">Membrane</keyword>
<dbReference type="CDD" id="cd07302">
    <property type="entry name" value="CHD"/>
    <property type="match status" value="1"/>
</dbReference>
<dbReference type="GO" id="GO:0035556">
    <property type="term" value="P:intracellular signal transduction"/>
    <property type="evidence" value="ECO:0007669"/>
    <property type="project" value="InterPro"/>
</dbReference>
<feature type="transmembrane region" description="Helical" evidence="2">
    <location>
        <begin position="321"/>
        <end position="336"/>
    </location>
</feature>
<name>A0A1J1LFQ3_9CYAN</name>
<keyword evidence="5" id="KW-1185">Reference proteome</keyword>
<feature type="transmembrane region" description="Helical" evidence="2">
    <location>
        <begin position="366"/>
        <end position="388"/>
    </location>
</feature>
<dbReference type="InterPro" id="IPR029787">
    <property type="entry name" value="Nucleotide_cyclase"/>
</dbReference>
<dbReference type="SUPFAM" id="SSF55073">
    <property type="entry name" value="Nucleotide cyclase"/>
    <property type="match status" value="1"/>
</dbReference>
<organism evidence="4 5">
    <name type="scientific">Planktothrix tepida PCC 9214</name>
    <dbReference type="NCBI Taxonomy" id="671072"/>
    <lineage>
        <taxon>Bacteria</taxon>
        <taxon>Bacillati</taxon>
        <taxon>Cyanobacteriota</taxon>
        <taxon>Cyanophyceae</taxon>
        <taxon>Oscillatoriophycideae</taxon>
        <taxon>Oscillatoriales</taxon>
        <taxon>Microcoleaceae</taxon>
        <taxon>Planktothrix</taxon>
    </lineage>
</organism>
<feature type="transmembrane region" description="Helical" evidence="2">
    <location>
        <begin position="343"/>
        <end position="360"/>
    </location>
</feature>
<dbReference type="InterPro" id="IPR050697">
    <property type="entry name" value="Adenylyl/Guanylyl_Cyclase_3/4"/>
</dbReference>
<dbReference type="Proteomes" id="UP000184315">
    <property type="component" value="Unassembled WGS sequence"/>
</dbReference>
<comment type="similarity">
    <text evidence="1">Belongs to the adenylyl cyclase class-3 family.</text>
</comment>
<dbReference type="Gene3D" id="3.30.70.1230">
    <property type="entry name" value="Nucleotide cyclase"/>
    <property type="match status" value="1"/>
</dbReference>
<dbReference type="PROSITE" id="PS50125">
    <property type="entry name" value="GUANYLATE_CYCLASE_2"/>
    <property type="match status" value="1"/>
</dbReference>
<dbReference type="EMBL" id="CZDF01000129">
    <property type="protein sequence ID" value="CUR30401.1"/>
    <property type="molecule type" value="Genomic_DNA"/>
</dbReference>
<dbReference type="AlphaFoldDB" id="A0A1J1LFQ3"/>
<reference evidence="5" key="1">
    <citation type="submission" date="2015-10" db="EMBL/GenBank/DDBJ databases">
        <authorList>
            <person name="Regsiter A."/>
            <person name="william w."/>
        </authorList>
    </citation>
    <scope>NUCLEOTIDE SEQUENCE [LARGE SCALE GENOMIC DNA]</scope>
</reference>
<evidence type="ECO:0000259" key="3">
    <source>
        <dbReference type="PROSITE" id="PS50125"/>
    </source>
</evidence>
<evidence type="ECO:0000313" key="4">
    <source>
        <dbReference type="EMBL" id="CUR30401.1"/>
    </source>
</evidence>
<dbReference type="PANTHER" id="PTHR43081">
    <property type="entry name" value="ADENYLATE CYCLASE, TERMINAL-DIFFERENTIATION SPECIFIC-RELATED"/>
    <property type="match status" value="1"/>
</dbReference>
<dbReference type="SMART" id="SM00044">
    <property type="entry name" value="CYCc"/>
    <property type="match status" value="1"/>
</dbReference>
<proteinExistence type="inferred from homology"/>
<protein>
    <submittedName>
        <fullName evidence="4">Adenylate/guanylate cyclase</fullName>
    </submittedName>
</protein>
<dbReference type="Pfam" id="PF05226">
    <property type="entry name" value="CHASE2"/>
    <property type="match status" value="1"/>
</dbReference>
<dbReference type="InterPro" id="IPR007890">
    <property type="entry name" value="CHASE2"/>
</dbReference>
<dbReference type="GO" id="GO:0004016">
    <property type="term" value="F:adenylate cyclase activity"/>
    <property type="evidence" value="ECO:0007669"/>
    <property type="project" value="UniProtKB-ARBA"/>
</dbReference>
<evidence type="ECO:0000313" key="5">
    <source>
        <dbReference type="Proteomes" id="UP000184315"/>
    </source>
</evidence>
<dbReference type="STRING" id="671072.PL9214260001"/>
<evidence type="ECO:0000256" key="1">
    <source>
        <dbReference type="ARBA" id="ARBA00005381"/>
    </source>
</evidence>
<evidence type="ECO:0000256" key="2">
    <source>
        <dbReference type="SAM" id="Phobius"/>
    </source>
</evidence>
<feature type="transmembrane region" description="Helical" evidence="2">
    <location>
        <begin position="9"/>
        <end position="27"/>
    </location>
</feature>
<dbReference type="GO" id="GO:0009190">
    <property type="term" value="P:cyclic nucleotide biosynthetic process"/>
    <property type="evidence" value="ECO:0007669"/>
    <property type="project" value="InterPro"/>
</dbReference>
<dbReference type="InterPro" id="IPR001054">
    <property type="entry name" value="A/G_cyclase"/>
</dbReference>
<dbReference type="OrthoDB" id="436993at2"/>
<keyword evidence="2" id="KW-0812">Transmembrane</keyword>
<dbReference type="PANTHER" id="PTHR43081:SF1">
    <property type="entry name" value="ADENYLATE CYCLASE, TERMINAL-DIFFERENTIATION SPECIFIC"/>
    <property type="match status" value="1"/>
</dbReference>
<dbReference type="RefSeq" id="WP_072717412.1">
    <property type="nucleotide sequence ID" value="NZ_LN889781.1"/>
</dbReference>
<keyword evidence="2" id="KW-1133">Transmembrane helix</keyword>
<accession>A0A1J1LFQ3</accession>
<dbReference type="SMART" id="SM01080">
    <property type="entry name" value="CHASE2"/>
    <property type="match status" value="1"/>
</dbReference>
<sequence length="628" mass="70627">MSKYLNKILSLQGVIFSGITLITLFSIRQIGGLQPLELKAYDLMMRSRSDPGVDSRLLIVEITETDIQMIKQWPIPDGILAQVLAKLQQHKPRAIGIDIYRDIAVPPGHSELVQKLQKPNIIGVTFMGNQWVSSISPPPTLPDEQVGFLNIPIDPDGVVRRQLIFAKDKKTILTAFSLQLALLYLKGEGIFPKLNPKGQYQLGTVVFDKLQSNSGGYQNIDAKGYKFLLNYRTPKKIAQTVTLMQVLKGNYKPEWVQDKIVLIGTNSYSVKDSFLTPYHNRNIQFQEMPGVVVHGQMVSHILSAVLDGKPLFRFWSEPGEWLWIIIWGILGSYWGLKIKHPLILIAGNFMGFIILFGVSYELFLQLFWIPVAAPGLAFILTFSVTVIYQDWEFQQQQKIVMKLLGQQTSLEIANALWNERSHLINLGFLPPQTLTATILFTDLKNFSTIAEKHSSEALMNWLNQYLSLMTDIVLNHQGIVSKFTGDGLMAVFGVPVPRTHLKDIAKDAENAVDCALEMGQCLSELNQKWQQQKLPVVGMRIGIYTGTVTVGSLGGKNRLEYGVIGDSVNIASRLESCEKDRHVGECRILTTKETLIYLPKKYNVESWGELTLKGKEKPVEVYQVLGLK</sequence>
<feature type="domain" description="Guanylate cyclase" evidence="3">
    <location>
        <begin position="437"/>
        <end position="575"/>
    </location>
</feature>